<dbReference type="Proteomes" id="UP000239907">
    <property type="component" value="Unassembled WGS sequence"/>
</dbReference>
<evidence type="ECO:0000313" key="3">
    <source>
        <dbReference type="EMBL" id="PQJ30396.1"/>
    </source>
</evidence>
<dbReference type="InterPro" id="IPR002491">
    <property type="entry name" value="ABC_transptr_periplasmic_BD"/>
</dbReference>
<keyword evidence="1" id="KW-0732">Signal</keyword>
<dbReference type="SUPFAM" id="SSF53807">
    <property type="entry name" value="Helical backbone' metal receptor"/>
    <property type="match status" value="1"/>
</dbReference>
<dbReference type="PANTHER" id="PTHR30535:SF34">
    <property type="entry name" value="MOLYBDATE-BINDING PROTEIN MOLA"/>
    <property type="match status" value="1"/>
</dbReference>
<proteinExistence type="predicted"/>
<sequence>MRSIHNEYLNHRFELPENPMRVVCLVSSATEVMDKLGLLDRVVGVSEYCDRYVDTTNIPVVGQYITADFEKIKELEPDLVLLTTGIQRKLSLKLAGEGVPIYNLNLPCSFAGMLENVALLGGLLNVLPEARELVSAMREQFSHLSKLHRLSDRPRVYVELWLGRHRRAVGGLSYINDLVELAGGSLVFGERAVGYFENDLDALPEERPDVYLFFHEPEFLVDGEELVHERGWDTDIPVIMSTVKMGENMIQDGPSLLDTSVWLHQKIKEELG</sequence>
<dbReference type="AlphaFoldDB" id="A0A2S7U5V3"/>
<evidence type="ECO:0000313" key="4">
    <source>
        <dbReference type="Proteomes" id="UP000239907"/>
    </source>
</evidence>
<dbReference type="EMBL" id="MQWA01000001">
    <property type="protein sequence ID" value="PQJ30396.1"/>
    <property type="molecule type" value="Genomic_DNA"/>
</dbReference>
<dbReference type="InterPro" id="IPR054828">
    <property type="entry name" value="Vit_B12_bind_prot"/>
</dbReference>
<keyword evidence="4" id="KW-1185">Reference proteome</keyword>
<evidence type="ECO:0000259" key="2">
    <source>
        <dbReference type="PROSITE" id="PS50983"/>
    </source>
</evidence>
<protein>
    <recommendedName>
        <fullName evidence="2">Fe/B12 periplasmic-binding domain-containing protein</fullName>
    </recommendedName>
</protein>
<organism evidence="3 4">
    <name type="scientific">Rubritalea profundi</name>
    <dbReference type="NCBI Taxonomy" id="1658618"/>
    <lineage>
        <taxon>Bacteria</taxon>
        <taxon>Pseudomonadati</taxon>
        <taxon>Verrucomicrobiota</taxon>
        <taxon>Verrucomicrobiia</taxon>
        <taxon>Verrucomicrobiales</taxon>
        <taxon>Rubritaleaceae</taxon>
        <taxon>Rubritalea</taxon>
    </lineage>
</organism>
<dbReference type="PROSITE" id="PS50983">
    <property type="entry name" value="FE_B12_PBP"/>
    <property type="match status" value="1"/>
</dbReference>
<evidence type="ECO:0000256" key="1">
    <source>
        <dbReference type="ARBA" id="ARBA00022729"/>
    </source>
</evidence>
<dbReference type="NCBIfam" id="NF038402">
    <property type="entry name" value="TroA_like"/>
    <property type="match status" value="1"/>
</dbReference>
<dbReference type="InterPro" id="IPR050902">
    <property type="entry name" value="ABC_Transporter_SBP"/>
</dbReference>
<dbReference type="Pfam" id="PF01497">
    <property type="entry name" value="Peripla_BP_2"/>
    <property type="match status" value="1"/>
</dbReference>
<reference evidence="3 4" key="1">
    <citation type="submission" date="2016-12" db="EMBL/GenBank/DDBJ databases">
        <title>Study of bacterial adaptation to deep sea.</title>
        <authorList>
            <person name="Song J."/>
            <person name="Yoshizawa S."/>
            <person name="Kogure K."/>
        </authorList>
    </citation>
    <scope>NUCLEOTIDE SEQUENCE [LARGE SCALE GENOMIC DNA]</scope>
    <source>
        <strain evidence="3 4">SAORIC-165</strain>
    </source>
</reference>
<dbReference type="PANTHER" id="PTHR30535">
    <property type="entry name" value="VITAMIN B12-BINDING PROTEIN"/>
    <property type="match status" value="1"/>
</dbReference>
<accession>A0A2S7U5V3</accession>
<comment type="caution">
    <text evidence="3">The sequence shown here is derived from an EMBL/GenBank/DDBJ whole genome shotgun (WGS) entry which is preliminary data.</text>
</comment>
<feature type="domain" description="Fe/B12 periplasmic-binding" evidence="2">
    <location>
        <begin position="21"/>
        <end position="272"/>
    </location>
</feature>
<name>A0A2S7U5V3_9BACT</name>
<gene>
    <name evidence="3" type="ORF">BSZ32_15780</name>
</gene>
<dbReference type="Gene3D" id="3.40.50.1980">
    <property type="entry name" value="Nitrogenase molybdenum iron protein domain"/>
    <property type="match status" value="2"/>
</dbReference>